<evidence type="ECO:0000256" key="1">
    <source>
        <dbReference type="ARBA" id="ARBA00004123"/>
    </source>
</evidence>
<keyword evidence="5" id="KW-0804">Transcription</keyword>
<dbReference type="GO" id="GO:0005667">
    <property type="term" value="C:transcription regulator complex"/>
    <property type="evidence" value="ECO:0007669"/>
    <property type="project" value="TreeGrafter"/>
</dbReference>
<reference evidence="8" key="2">
    <citation type="submission" date="2015-06" db="UniProtKB">
        <authorList>
            <consortium name="EnsemblMetazoa"/>
        </authorList>
    </citation>
    <scope>IDENTIFICATION</scope>
</reference>
<dbReference type="GO" id="GO:0000981">
    <property type="term" value="F:DNA-binding transcription factor activity, RNA polymerase II-specific"/>
    <property type="evidence" value="ECO:0007669"/>
    <property type="project" value="TreeGrafter"/>
</dbReference>
<keyword evidence="4" id="KW-0238">DNA-binding</keyword>
<evidence type="ECO:0000256" key="5">
    <source>
        <dbReference type="ARBA" id="ARBA00023163"/>
    </source>
</evidence>
<protein>
    <recommendedName>
        <fullName evidence="7">YAP binding domain-containing protein</fullName>
    </recommendedName>
</protein>
<reference evidence="9" key="1">
    <citation type="submission" date="2013-02" db="EMBL/GenBank/DDBJ databases">
        <authorList>
            <person name="Hughes D."/>
        </authorList>
    </citation>
    <scope>NUCLEOTIDE SEQUENCE</scope>
    <source>
        <strain>Durham</strain>
        <strain evidence="9">NC isolate 2 -- Noor lab</strain>
    </source>
</reference>
<evidence type="ECO:0000313" key="9">
    <source>
        <dbReference type="Proteomes" id="UP000015102"/>
    </source>
</evidence>
<dbReference type="AlphaFoldDB" id="T1GNE9"/>
<accession>T1GNE9</accession>
<evidence type="ECO:0000259" key="7">
    <source>
        <dbReference type="Pfam" id="PF17725"/>
    </source>
</evidence>
<name>T1GNE9_MEGSC</name>
<dbReference type="HOGENOM" id="CLU_131291_0_0_1"/>
<keyword evidence="9" id="KW-1185">Reference proteome</keyword>
<keyword evidence="3" id="KW-0805">Transcription regulation</keyword>
<keyword evidence="6" id="KW-0539">Nucleus</keyword>
<dbReference type="InterPro" id="IPR041086">
    <property type="entry name" value="YBD"/>
</dbReference>
<sequence>MFQSTVEIKQILDKFPKSLKDLYEKGPQNAFYLVKCWADLNSEISGETGVFYGVASHYESEENVVLTCSTKVCSFGKQVVEKVETEFSRVENGRFVYRTHKSPMCEYMINFIQKLKHLPE</sequence>
<evidence type="ECO:0000256" key="6">
    <source>
        <dbReference type="ARBA" id="ARBA00023242"/>
    </source>
</evidence>
<dbReference type="FunFam" id="2.70.50.80:FF:000005">
    <property type="entry name" value="Transcription enhancer factor-like protein egl-44"/>
    <property type="match status" value="1"/>
</dbReference>
<dbReference type="GO" id="GO:0005634">
    <property type="term" value="C:nucleus"/>
    <property type="evidence" value="ECO:0007669"/>
    <property type="project" value="UniProtKB-SubCell"/>
</dbReference>
<dbReference type="STRING" id="36166.T1GNE9"/>
<evidence type="ECO:0000256" key="4">
    <source>
        <dbReference type="ARBA" id="ARBA00023125"/>
    </source>
</evidence>
<evidence type="ECO:0000313" key="8">
    <source>
        <dbReference type="EnsemblMetazoa" id="MESCA005097-PA"/>
    </source>
</evidence>
<comment type="subcellular location">
    <subcellularLocation>
        <location evidence="1">Nucleus</location>
    </subcellularLocation>
</comment>
<dbReference type="GO" id="GO:0000978">
    <property type="term" value="F:RNA polymerase II cis-regulatory region sequence-specific DNA binding"/>
    <property type="evidence" value="ECO:0007669"/>
    <property type="project" value="TreeGrafter"/>
</dbReference>
<dbReference type="GO" id="GO:0035329">
    <property type="term" value="P:hippo signaling"/>
    <property type="evidence" value="ECO:0007669"/>
    <property type="project" value="TreeGrafter"/>
</dbReference>
<dbReference type="InterPro" id="IPR050937">
    <property type="entry name" value="TEC1_TEAD_TF"/>
</dbReference>
<dbReference type="Gene3D" id="2.70.50.80">
    <property type="match status" value="1"/>
</dbReference>
<dbReference type="GO" id="GO:0048568">
    <property type="term" value="P:embryonic organ development"/>
    <property type="evidence" value="ECO:0007669"/>
    <property type="project" value="TreeGrafter"/>
</dbReference>
<dbReference type="PANTHER" id="PTHR11834">
    <property type="entry name" value="TRANSCRIPTIONAL ENHANCER FACTOR TEF RELATED"/>
    <property type="match status" value="1"/>
</dbReference>
<organism evidence="8 9">
    <name type="scientific">Megaselia scalaris</name>
    <name type="common">Humpbacked fly</name>
    <name type="synonym">Phora scalaris</name>
    <dbReference type="NCBI Taxonomy" id="36166"/>
    <lineage>
        <taxon>Eukaryota</taxon>
        <taxon>Metazoa</taxon>
        <taxon>Ecdysozoa</taxon>
        <taxon>Arthropoda</taxon>
        <taxon>Hexapoda</taxon>
        <taxon>Insecta</taxon>
        <taxon>Pterygota</taxon>
        <taxon>Neoptera</taxon>
        <taxon>Endopterygota</taxon>
        <taxon>Diptera</taxon>
        <taxon>Brachycera</taxon>
        <taxon>Muscomorpha</taxon>
        <taxon>Platypezoidea</taxon>
        <taxon>Phoridae</taxon>
        <taxon>Megaseliini</taxon>
        <taxon>Megaselia</taxon>
    </lineage>
</organism>
<dbReference type="EMBL" id="CAQQ02170222">
    <property type="status" value="NOT_ANNOTATED_CDS"/>
    <property type="molecule type" value="Genomic_DNA"/>
</dbReference>
<dbReference type="Proteomes" id="UP000015102">
    <property type="component" value="Unassembled WGS sequence"/>
</dbReference>
<evidence type="ECO:0000256" key="2">
    <source>
        <dbReference type="ARBA" id="ARBA00022473"/>
    </source>
</evidence>
<dbReference type="PANTHER" id="PTHR11834:SF0">
    <property type="entry name" value="PROTEIN SCALLOPED"/>
    <property type="match status" value="1"/>
</dbReference>
<feature type="domain" description="YAP binding" evidence="7">
    <location>
        <begin position="6"/>
        <end position="118"/>
    </location>
</feature>
<keyword evidence="2" id="KW-0217">Developmental protein</keyword>
<dbReference type="Pfam" id="PF17725">
    <property type="entry name" value="YBD"/>
    <property type="match status" value="1"/>
</dbReference>
<proteinExistence type="predicted"/>
<evidence type="ECO:0000256" key="3">
    <source>
        <dbReference type="ARBA" id="ARBA00023015"/>
    </source>
</evidence>
<dbReference type="EnsemblMetazoa" id="MESCA005097-RA">
    <property type="protein sequence ID" value="MESCA005097-PA"/>
    <property type="gene ID" value="MESCA005097"/>
</dbReference>
<dbReference type="OMA" id="FQSTVEI"/>